<comment type="caution">
    <text evidence="7">The sequence shown here is derived from an EMBL/GenBank/DDBJ whole genome shotgun (WGS) entry which is preliminary data.</text>
</comment>
<feature type="domain" description="C2H2-type" evidence="6">
    <location>
        <begin position="94"/>
        <end position="121"/>
    </location>
</feature>
<evidence type="ECO:0000313" key="7">
    <source>
        <dbReference type="EMBL" id="PIK48369.1"/>
    </source>
</evidence>
<dbReference type="InterPro" id="IPR013087">
    <property type="entry name" value="Znf_C2H2_type"/>
</dbReference>
<dbReference type="AlphaFoldDB" id="A0A2G8KK42"/>
<feature type="region of interest" description="Disordered" evidence="5">
    <location>
        <begin position="1"/>
        <end position="59"/>
    </location>
</feature>
<evidence type="ECO:0000256" key="3">
    <source>
        <dbReference type="ARBA" id="ARBA00022833"/>
    </source>
</evidence>
<accession>A0A2G8KK42</accession>
<dbReference type="SMART" id="SM00355">
    <property type="entry name" value="ZnF_C2H2"/>
    <property type="match status" value="3"/>
</dbReference>
<feature type="compositionally biased region" description="Polar residues" evidence="5">
    <location>
        <begin position="44"/>
        <end position="56"/>
    </location>
</feature>
<keyword evidence="2 4" id="KW-0863">Zinc-finger</keyword>
<dbReference type="PANTHER" id="PTHR23235">
    <property type="entry name" value="KRUEPPEL-LIKE TRANSCRIPTION FACTOR"/>
    <property type="match status" value="1"/>
</dbReference>
<feature type="domain" description="C2H2-type" evidence="6">
    <location>
        <begin position="122"/>
        <end position="149"/>
    </location>
</feature>
<dbReference type="GO" id="GO:0008270">
    <property type="term" value="F:zinc ion binding"/>
    <property type="evidence" value="ECO:0007669"/>
    <property type="project" value="UniProtKB-KW"/>
</dbReference>
<dbReference type="GO" id="GO:0000981">
    <property type="term" value="F:DNA-binding transcription factor activity, RNA polymerase II-specific"/>
    <property type="evidence" value="ECO:0007669"/>
    <property type="project" value="TreeGrafter"/>
</dbReference>
<proteinExistence type="predicted"/>
<sequence>MQTAVLTDGPEGSYRNISNPRSQTSVNSKGKSGTVKLNRRRKTQNPATGTNPSVPNNAAGRTKTFFLCQFCDRPFSLRSNCKVHERRHTGDRPFKCQFCPKTFVRGSERKAHENLHTGAKPYQCRYCEKCFASYSHRCHHEGKHKKDTSNLQ</sequence>
<dbReference type="Gene3D" id="3.30.160.60">
    <property type="entry name" value="Classic Zinc Finger"/>
    <property type="match status" value="2"/>
</dbReference>
<organism evidence="7 8">
    <name type="scientific">Stichopus japonicus</name>
    <name type="common">Sea cucumber</name>
    <dbReference type="NCBI Taxonomy" id="307972"/>
    <lineage>
        <taxon>Eukaryota</taxon>
        <taxon>Metazoa</taxon>
        <taxon>Echinodermata</taxon>
        <taxon>Eleutherozoa</taxon>
        <taxon>Echinozoa</taxon>
        <taxon>Holothuroidea</taxon>
        <taxon>Aspidochirotacea</taxon>
        <taxon>Aspidochirotida</taxon>
        <taxon>Stichopodidae</taxon>
        <taxon>Apostichopus</taxon>
    </lineage>
</organism>
<reference evidence="7 8" key="1">
    <citation type="journal article" date="2017" name="PLoS Biol.">
        <title>The sea cucumber genome provides insights into morphological evolution and visceral regeneration.</title>
        <authorList>
            <person name="Zhang X."/>
            <person name="Sun L."/>
            <person name="Yuan J."/>
            <person name="Sun Y."/>
            <person name="Gao Y."/>
            <person name="Zhang L."/>
            <person name="Li S."/>
            <person name="Dai H."/>
            <person name="Hamel J.F."/>
            <person name="Liu C."/>
            <person name="Yu Y."/>
            <person name="Liu S."/>
            <person name="Lin W."/>
            <person name="Guo K."/>
            <person name="Jin S."/>
            <person name="Xu P."/>
            <person name="Storey K.B."/>
            <person name="Huan P."/>
            <person name="Zhang T."/>
            <person name="Zhou Y."/>
            <person name="Zhang J."/>
            <person name="Lin C."/>
            <person name="Li X."/>
            <person name="Xing L."/>
            <person name="Huo D."/>
            <person name="Sun M."/>
            <person name="Wang L."/>
            <person name="Mercier A."/>
            <person name="Li F."/>
            <person name="Yang H."/>
            <person name="Xiang J."/>
        </authorList>
    </citation>
    <scope>NUCLEOTIDE SEQUENCE [LARGE SCALE GENOMIC DNA]</scope>
    <source>
        <strain evidence="7">Shaxun</strain>
        <tissue evidence="7">Muscle</tissue>
    </source>
</reference>
<dbReference type="GO" id="GO:0000978">
    <property type="term" value="F:RNA polymerase II cis-regulatory region sequence-specific DNA binding"/>
    <property type="evidence" value="ECO:0007669"/>
    <property type="project" value="TreeGrafter"/>
</dbReference>
<dbReference type="STRING" id="307972.A0A2G8KK42"/>
<evidence type="ECO:0000259" key="6">
    <source>
        <dbReference type="PROSITE" id="PS50157"/>
    </source>
</evidence>
<dbReference type="Proteomes" id="UP000230750">
    <property type="component" value="Unassembled WGS sequence"/>
</dbReference>
<evidence type="ECO:0000313" key="8">
    <source>
        <dbReference type="Proteomes" id="UP000230750"/>
    </source>
</evidence>
<gene>
    <name evidence="7" type="ORF">BSL78_14770</name>
</gene>
<keyword evidence="8" id="KW-1185">Reference proteome</keyword>
<evidence type="ECO:0000256" key="5">
    <source>
        <dbReference type="SAM" id="MobiDB-lite"/>
    </source>
</evidence>
<dbReference type="PROSITE" id="PS00028">
    <property type="entry name" value="ZINC_FINGER_C2H2_1"/>
    <property type="match status" value="3"/>
</dbReference>
<dbReference type="InterPro" id="IPR036236">
    <property type="entry name" value="Znf_C2H2_sf"/>
</dbReference>
<dbReference type="EMBL" id="MRZV01000526">
    <property type="protein sequence ID" value="PIK48369.1"/>
    <property type="molecule type" value="Genomic_DNA"/>
</dbReference>
<name>A0A2G8KK42_STIJA</name>
<evidence type="ECO:0000256" key="2">
    <source>
        <dbReference type="ARBA" id="ARBA00022771"/>
    </source>
</evidence>
<evidence type="ECO:0000256" key="4">
    <source>
        <dbReference type="PROSITE-ProRule" id="PRU00042"/>
    </source>
</evidence>
<protein>
    <recommendedName>
        <fullName evidence="6">C2H2-type domain-containing protein</fullName>
    </recommendedName>
</protein>
<dbReference type="PANTHER" id="PTHR23235:SF120">
    <property type="entry name" value="KRUPPEL-LIKE FACTOR 15"/>
    <property type="match status" value="1"/>
</dbReference>
<feature type="domain" description="C2H2-type" evidence="6">
    <location>
        <begin position="66"/>
        <end position="93"/>
    </location>
</feature>
<dbReference type="SUPFAM" id="SSF57667">
    <property type="entry name" value="beta-beta-alpha zinc fingers"/>
    <property type="match status" value="2"/>
</dbReference>
<keyword evidence="1" id="KW-0479">Metal-binding</keyword>
<feature type="compositionally biased region" description="Polar residues" evidence="5">
    <location>
        <begin position="15"/>
        <end position="31"/>
    </location>
</feature>
<keyword evidence="3" id="KW-0862">Zinc</keyword>
<evidence type="ECO:0000256" key="1">
    <source>
        <dbReference type="ARBA" id="ARBA00022723"/>
    </source>
</evidence>
<dbReference type="PROSITE" id="PS50157">
    <property type="entry name" value="ZINC_FINGER_C2H2_2"/>
    <property type="match status" value="3"/>
</dbReference>
<dbReference type="OrthoDB" id="9439903at2759"/>